<evidence type="ECO:0000256" key="3">
    <source>
        <dbReference type="ARBA" id="ARBA00022801"/>
    </source>
</evidence>
<reference evidence="11" key="1">
    <citation type="submission" date="2019-11" db="EMBL/GenBank/DDBJ databases">
        <title>Whole genome comparisons of Staphylococcus agnetis isolates from cattle and chickens.</title>
        <authorList>
            <person name="Rhoads D."/>
            <person name="Shwani A."/>
            <person name="Adkins P."/>
            <person name="Calcutt M."/>
            <person name="Middleton J."/>
        </authorList>
    </citation>
    <scope>NUCLEOTIDE SEQUENCE</scope>
    <source>
        <strain evidence="11">1387</strain>
    </source>
</reference>
<dbReference type="PANTHER" id="PTHR11717:SF31">
    <property type="entry name" value="LOW MOLECULAR WEIGHT PROTEIN-TYROSINE-PHOSPHATASE ETP-RELATED"/>
    <property type="match status" value="1"/>
</dbReference>
<evidence type="ECO:0000256" key="8">
    <source>
        <dbReference type="ARBA" id="ARBA00051722"/>
    </source>
</evidence>
<dbReference type="EC" id="3.1.3.48" evidence="2"/>
<sequence>MRIIFVCTGNTCRSPMAESIASKLLPQYHIESRGLMAVEGQPVASHTRTVLLTQNYPMPSNAKQFQREDLQADLILTMTQEHQRHIEQLYGPQQHVYTLKAYINQTADIADPFGGPLEMYQMLFEQLERDIFKLKEQFD</sequence>
<dbReference type="InterPro" id="IPR050438">
    <property type="entry name" value="LMW_PTPase"/>
</dbReference>
<feature type="domain" description="Phosphotyrosine protein phosphatase I" evidence="10">
    <location>
        <begin position="1"/>
        <end position="137"/>
    </location>
</feature>
<comment type="caution">
    <text evidence="11">The sequence shown here is derived from an EMBL/GenBank/DDBJ whole genome shotgun (WGS) entry which is preliminary data.</text>
</comment>
<dbReference type="SMART" id="SM00226">
    <property type="entry name" value="LMWPc"/>
    <property type="match status" value="1"/>
</dbReference>
<gene>
    <name evidence="11" type="ORF">GLV84_05990</name>
</gene>
<keyword evidence="4" id="KW-0904">Protein phosphatase</keyword>
<accession>A0AAW9YWV2</accession>
<evidence type="ECO:0000313" key="11">
    <source>
        <dbReference type="EMBL" id="NJI02371.1"/>
    </source>
</evidence>
<dbReference type="InterPro" id="IPR036196">
    <property type="entry name" value="Ptyr_pPase_sf"/>
</dbReference>
<evidence type="ECO:0000256" key="1">
    <source>
        <dbReference type="ARBA" id="ARBA00011063"/>
    </source>
</evidence>
<dbReference type="Pfam" id="PF01451">
    <property type="entry name" value="LMWPc"/>
    <property type="match status" value="1"/>
</dbReference>
<dbReference type="PANTHER" id="PTHR11717">
    <property type="entry name" value="LOW MOLECULAR WEIGHT PROTEIN TYROSINE PHOSPHATASE"/>
    <property type="match status" value="1"/>
</dbReference>
<dbReference type="InterPro" id="IPR017867">
    <property type="entry name" value="Tyr_phospatase_low_mol_wt"/>
</dbReference>
<evidence type="ECO:0000256" key="4">
    <source>
        <dbReference type="ARBA" id="ARBA00022912"/>
    </source>
</evidence>
<organism evidence="11 12">
    <name type="scientific">Staphylococcus agnetis</name>
    <dbReference type="NCBI Taxonomy" id="985762"/>
    <lineage>
        <taxon>Bacteria</taxon>
        <taxon>Bacillati</taxon>
        <taxon>Bacillota</taxon>
        <taxon>Bacilli</taxon>
        <taxon>Bacillales</taxon>
        <taxon>Staphylococcaceae</taxon>
        <taxon>Staphylococcus</taxon>
    </lineage>
</organism>
<feature type="active site" description="Nucleophile" evidence="9">
    <location>
        <position position="7"/>
    </location>
</feature>
<evidence type="ECO:0000256" key="5">
    <source>
        <dbReference type="ARBA" id="ARBA00037193"/>
    </source>
</evidence>
<name>A0AAW9YWV2_9STAP</name>
<dbReference type="GO" id="GO:0004725">
    <property type="term" value="F:protein tyrosine phosphatase activity"/>
    <property type="evidence" value="ECO:0007669"/>
    <property type="project" value="UniProtKB-EC"/>
</dbReference>
<comment type="function">
    <text evidence="5">Dephosphorylates the phosphotyrosine-containing proteins.</text>
</comment>
<dbReference type="Gene3D" id="3.40.50.2300">
    <property type="match status" value="1"/>
</dbReference>
<dbReference type="RefSeq" id="WP_167697078.1">
    <property type="nucleotide sequence ID" value="NZ_WMFL01000072.1"/>
</dbReference>
<evidence type="ECO:0000313" key="12">
    <source>
        <dbReference type="Proteomes" id="UP000646308"/>
    </source>
</evidence>
<dbReference type="Proteomes" id="UP000646308">
    <property type="component" value="Unassembled WGS sequence"/>
</dbReference>
<comment type="catalytic activity">
    <reaction evidence="8">
        <text>O-phospho-L-tyrosyl-[protein] + H2O = L-tyrosyl-[protein] + phosphate</text>
        <dbReference type="Rhea" id="RHEA:10684"/>
        <dbReference type="Rhea" id="RHEA-COMP:10136"/>
        <dbReference type="Rhea" id="RHEA-COMP:20101"/>
        <dbReference type="ChEBI" id="CHEBI:15377"/>
        <dbReference type="ChEBI" id="CHEBI:43474"/>
        <dbReference type="ChEBI" id="CHEBI:46858"/>
        <dbReference type="ChEBI" id="CHEBI:61978"/>
        <dbReference type="EC" id="3.1.3.48"/>
    </reaction>
</comment>
<dbReference type="CDD" id="cd16344">
    <property type="entry name" value="LMWPAP"/>
    <property type="match status" value="1"/>
</dbReference>
<dbReference type="PRINTS" id="PR00719">
    <property type="entry name" value="LMWPTPASE"/>
</dbReference>
<comment type="similarity">
    <text evidence="1">Belongs to the low molecular weight phosphotyrosine protein phosphatase family.</text>
</comment>
<evidence type="ECO:0000256" key="7">
    <source>
        <dbReference type="ARBA" id="ARBA00041820"/>
    </source>
</evidence>
<dbReference type="AlphaFoldDB" id="A0AAW9YWV2"/>
<keyword evidence="3" id="KW-0378">Hydrolase</keyword>
<evidence type="ECO:0000256" key="6">
    <source>
        <dbReference type="ARBA" id="ARBA00040312"/>
    </source>
</evidence>
<evidence type="ECO:0000259" key="10">
    <source>
        <dbReference type="SMART" id="SM00226"/>
    </source>
</evidence>
<feature type="active site" description="Proton donor" evidence="9">
    <location>
        <position position="111"/>
    </location>
</feature>
<proteinExistence type="inferred from homology"/>
<evidence type="ECO:0000256" key="9">
    <source>
        <dbReference type="PIRSR" id="PIRSR617867-1"/>
    </source>
</evidence>
<dbReference type="EMBL" id="WMFL01000072">
    <property type="protein sequence ID" value="NJI02371.1"/>
    <property type="molecule type" value="Genomic_DNA"/>
</dbReference>
<protein>
    <recommendedName>
        <fullName evidence="6">Low molecular weight protein-tyrosine-phosphatase PtpB</fullName>
        <ecNumber evidence="2">3.1.3.48</ecNumber>
    </recommendedName>
    <alternativeName>
        <fullName evidence="7">Phosphotyrosine phosphatase B</fullName>
    </alternativeName>
</protein>
<dbReference type="InterPro" id="IPR023485">
    <property type="entry name" value="Ptyr_pPase"/>
</dbReference>
<dbReference type="SUPFAM" id="SSF52788">
    <property type="entry name" value="Phosphotyrosine protein phosphatases I"/>
    <property type="match status" value="1"/>
</dbReference>
<feature type="active site" description="Nucleophile" evidence="9">
    <location>
        <position position="13"/>
    </location>
</feature>
<evidence type="ECO:0000256" key="2">
    <source>
        <dbReference type="ARBA" id="ARBA00013064"/>
    </source>
</evidence>